<keyword evidence="9 10" id="KW-0131">Cell cycle</keyword>
<evidence type="ECO:0000313" key="14">
    <source>
        <dbReference type="EMBL" id="HIU52077.1"/>
    </source>
</evidence>
<evidence type="ECO:0000256" key="3">
    <source>
        <dbReference type="ARBA" id="ARBA00021907"/>
    </source>
</evidence>
<feature type="domain" description="ABC3 transporter permease C-terminal" evidence="12">
    <location>
        <begin position="185"/>
        <end position="292"/>
    </location>
</feature>
<reference evidence="14" key="2">
    <citation type="journal article" date="2021" name="PeerJ">
        <title>Extensive microbial diversity within the chicken gut microbiome revealed by metagenomics and culture.</title>
        <authorList>
            <person name="Gilroy R."/>
            <person name="Ravi A."/>
            <person name="Getino M."/>
            <person name="Pursley I."/>
            <person name="Horton D.L."/>
            <person name="Alikhan N.F."/>
            <person name="Baker D."/>
            <person name="Gharbi K."/>
            <person name="Hall N."/>
            <person name="Watson M."/>
            <person name="Adriaenssens E.M."/>
            <person name="Foster-Nyarko E."/>
            <person name="Jarju S."/>
            <person name="Secka A."/>
            <person name="Antonio M."/>
            <person name="Oren A."/>
            <person name="Chaudhuri R.R."/>
            <person name="La Ragione R."/>
            <person name="Hildebrand F."/>
            <person name="Pallen M.J."/>
        </authorList>
    </citation>
    <scope>NUCLEOTIDE SEQUENCE</scope>
    <source>
        <strain evidence="14">CHK195-15760</strain>
    </source>
</reference>
<dbReference type="GO" id="GO:0005886">
    <property type="term" value="C:plasma membrane"/>
    <property type="evidence" value="ECO:0007669"/>
    <property type="project" value="UniProtKB-SubCell"/>
</dbReference>
<dbReference type="Pfam" id="PF18075">
    <property type="entry name" value="FtsX_ECD"/>
    <property type="match status" value="1"/>
</dbReference>
<evidence type="ECO:0000256" key="6">
    <source>
        <dbReference type="ARBA" id="ARBA00022692"/>
    </source>
</evidence>
<dbReference type="Pfam" id="PF02687">
    <property type="entry name" value="FtsX"/>
    <property type="match status" value="1"/>
</dbReference>
<protein>
    <recommendedName>
        <fullName evidence="3 10">Cell division protein FtsX</fullName>
    </recommendedName>
</protein>
<dbReference type="InterPro" id="IPR003838">
    <property type="entry name" value="ABC3_permease_C"/>
</dbReference>
<evidence type="ECO:0000256" key="7">
    <source>
        <dbReference type="ARBA" id="ARBA00022989"/>
    </source>
</evidence>
<keyword evidence="8 10" id="KW-0472">Membrane</keyword>
<accession>A0A9D1M1V4</accession>
<keyword evidence="7 11" id="KW-1133">Transmembrane helix</keyword>
<evidence type="ECO:0000256" key="2">
    <source>
        <dbReference type="ARBA" id="ARBA00007379"/>
    </source>
</evidence>
<evidence type="ECO:0000256" key="11">
    <source>
        <dbReference type="SAM" id="Phobius"/>
    </source>
</evidence>
<dbReference type="EMBL" id="DVNH01000043">
    <property type="protein sequence ID" value="HIU52077.1"/>
    <property type="molecule type" value="Genomic_DNA"/>
</dbReference>
<evidence type="ECO:0000259" key="12">
    <source>
        <dbReference type="Pfam" id="PF02687"/>
    </source>
</evidence>
<dbReference type="PANTHER" id="PTHR47755:SF1">
    <property type="entry name" value="CELL DIVISION PROTEIN FTSX"/>
    <property type="match status" value="1"/>
</dbReference>
<evidence type="ECO:0000256" key="1">
    <source>
        <dbReference type="ARBA" id="ARBA00004651"/>
    </source>
</evidence>
<keyword evidence="4 10" id="KW-1003">Cell membrane</keyword>
<dbReference type="Gene3D" id="3.30.70.3040">
    <property type="match status" value="1"/>
</dbReference>
<evidence type="ECO:0000256" key="9">
    <source>
        <dbReference type="ARBA" id="ARBA00023306"/>
    </source>
</evidence>
<keyword evidence="6 11" id="KW-0812">Transmembrane</keyword>
<feature type="domain" description="FtsX extracellular" evidence="13">
    <location>
        <begin position="61"/>
        <end position="148"/>
    </location>
</feature>
<comment type="similarity">
    <text evidence="2 10">Belongs to the ABC-4 integral membrane protein family. FtsX subfamily.</text>
</comment>
<evidence type="ECO:0000256" key="5">
    <source>
        <dbReference type="ARBA" id="ARBA00022618"/>
    </source>
</evidence>
<dbReference type="GO" id="GO:0051301">
    <property type="term" value="P:cell division"/>
    <property type="evidence" value="ECO:0007669"/>
    <property type="project" value="UniProtKB-KW"/>
</dbReference>
<feature type="transmembrane region" description="Helical" evidence="11">
    <location>
        <begin position="225"/>
        <end position="253"/>
    </location>
</feature>
<evidence type="ECO:0000256" key="4">
    <source>
        <dbReference type="ARBA" id="ARBA00022475"/>
    </source>
</evidence>
<feature type="transmembrane region" description="Helical" evidence="11">
    <location>
        <begin position="273"/>
        <end position="301"/>
    </location>
</feature>
<proteinExistence type="inferred from homology"/>
<dbReference type="Proteomes" id="UP000824093">
    <property type="component" value="Unassembled WGS sequence"/>
</dbReference>
<feature type="transmembrane region" description="Helical" evidence="11">
    <location>
        <begin position="181"/>
        <end position="204"/>
    </location>
</feature>
<comment type="caution">
    <text evidence="14">The sequence shown here is derived from an EMBL/GenBank/DDBJ whole genome shotgun (WGS) entry which is preliminary data.</text>
</comment>
<dbReference type="PANTHER" id="PTHR47755">
    <property type="entry name" value="CELL DIVISION PROTEIN FTSX"/>
    <property type="match status" value="1"/>
</dbReference>
<evidence type="ECO:0000256" key="10">
    <source>
        <dbReference type="PIRNR" id="PIRNR003097"/>
    </source>
</evidence>
<dbReference type="AlphaFoldDB" id="A0A9D1M1V4"/>
<organism evidence="14 15">
    <name type="scientific">Candidatus Merdicola faecigallinarum</name>
    <dbReference type="NCBI Taxonomy" id="2840862"/>
    <lineage>
        <taxon>Bacteria</taxon>
        <taxon>Bacillati</taxon>
        <taxon>Bacillota</taxon>
        <taxon>Clostridia</taxon>
        <taxon>Candidatus Merdicola</taxon>
    </lineage>
</organism>
<sequence length="309" mass="34399">MRYNVIAYLIGEGFRNVLKNKKSTSASLIIMCLTMLIFGIFFILGENVNSMVRQVESAQGIEVFLEDISEEKTKEVEQYIKNIDGVSTVTYKTKEQALNQVKSQFKERAYLLTAYDDPENNIFPASFVVTLTDLSKSSEVQQKIADIDKNAANDDEKVISRITSRDDTVNMLLNIANGIRIITGVILVFLILISIFIISNTIKLTVHARRKEISIMKYVGATNSFIRWPFIVEGMIIGIIAGAISMLIVGVVYNLVTQKILESLVVSSIHISLVSFSTMFNLIAIVYLGLGVGIGIIGSCISMRKYLKV</sequence>
<dbReference type="PIRSF" id="PIRSF003097">
    <property type="entry name" value="FtsX"/>
    <property type="match status" value="1"/>
</dbReference>
<comment type="function">
    <text evidence="10">Part of the ABC transporter FtsEX involved in asymmetric cellular division facilitating the initiation of sporulation.</text>
</comment>
<comment type="subcellular location">
    <subcellularLocation>
        <location evidence="1">Cell membrane</location>
        <topology evidence="1">Multi-pass membrane protein</topology>
    </subcellularLocation>
</comment>
<dbReference type="NCBIfam" id="NF038347">
    <property type="entry name" value="FtsX_Gpos"/>
    <property type="match status" value="1"/>
</dbReference>
<feature type="transmembrane region" description="Helical" evidence="11">
    <location>
        <begin position="25"/>
        <end position="44"/>
    </location>
</feature>
<dbReference type="InterPro" id="IPR004513">
    <property type="entry name" value="FtsX"/>
</dbReference>
<dbReference type="InterPro" id="IPR058204">
    <property type="entry name" value="FtsX_firmicutes-type"/>
</dbReference>
<dbReference type="InterPro" id="IPR040690">
    <property type="entry name" value="FtsX_ECD"/>
</dbReference>
<keyword evidence="5 10" id="KW-0132">Cell division</keyword>
<evidence type="ECO:0000256" key="8">
    <source>
        <dbReference type="ARBA" id="ARBA00023136"/>
    </source>
</evidence>
<evidence type="ECO:0000313" key="15">
    <source>
        <dbReference type="Proteomes" id="UP000824093"/>
    </source>
</evidence>
<evidence type="ECO:0000259" key="13">
    <source>
        <dbReference type="Pfam" id="PF18075"/>
    </source>
</evidence>
<reference evidence="14" key="1">
    <citation type="submission" date="2020-10" db="EMBL/GenBank/DDBJ databases">
        <authorList>
            <person name="Gilroy R."/>
        </authorList>
    </citation>
    <scope>NUCLEOTIDE SEQUENCE</scope>
    <source>
        <strain evidence="14">CHK195-15760</strain>
    </source>
</reference>
<name>A0A9D1M1V4_9FIRM</name>
<gene>
    <name evidence="14" type="ORF">IAB70_05630</name>
</gene>